<dbReference type="InterPro" id="IPR016035">
    <property type="entry name" value="Acyl_Trfase/lysoPLipase"/>
</dbReference>
<feature type="short sequence motif" description="DGA/G" evidence="4">
    <location>
        <begin position="324"/>
        <end position="326"/>
    </location>
</feature>
<protein>
    <submittedName>
        <fullName evidence="6">Putative esterase of the alpha-beta hydrolase superfamily protein</fullName>
    </submittedName>
</protein>
<dbReference type="GO" id="GO:0004806">
    <property type="term" value="F:triacylglycerol lipase activity"/>
    <property type="evidence" value="ECO:0007669"/>
    <property type="project" value="InterPro"/>
</dbReference>
<keyword evidence="1 4" id="KW-0378">Hydrolase</keyword>
<dbReference type="KEGG" id="gni:GNIT_1292"/>
<dbReference type="AlphaFoldDB" id="G4QL26"/>
<dbReference type="OrthoDB" id="7055653at2"/>
<dbReference type="eggNOG" id="COG1752">
    <property type="taxonomic scope" value="Bacteria"/>
</dbReference>
<reference evidence="6 7" key="1">
    <citation type="journal article" date="2011" name="J. Bacteriol.">
        <title>Complete genome sequence of seawater bacterium Glaciecola nitratireducens FR1064T.</title>
        <authorList>
            <person name="Bian F."/>
            <person name="Qin Q.L."/>
            <person name="Xie B.B."/>
            <person name="Shu Y.L."/>
            <person name="Zhang X.Y."/>
            <person name="Yu Y."/>
            <person name="Chen B."/>
            <person name="Chen X.L."/>
            <person name="Zhou B.C."/>
            <person name="Zhang Y.Z."/>
        </authorList>
    </citation>
    <scope>NUCLEOTIDE SEQUENCE [LARGE SCALE GENOMIC DNA]</scope>
    <source>
        <strain evidence="7">JCM 12485 / KCTC 12276 / FR1064</strain>
    </source>
</reference>
<feature type="domain" description="PNPLA" evidence="5">
    <location>
        <begin position="151"/>
        <end position="337"/>
    </location>
</feature>
<keyword evidence="7" id="KW-1185">Reference proteome</keyword>
<dbReference type="Pfam" id="PF11815">
    <property type="entry name" value="DUF3336"/>
    <property type="match status" value="1"/>
</dbReference>
<feature type="active site" description="Nucleophile" evidence="4">
    <location>
        <position position="184"/>
    </location>
</feature>
<evidence type="ECO:0000256" key="1">
    <source>
        <dbReference type="ARBA" id="ARBA00022801"/>
    </source>
</evidence>
<dbReference type="RefSeq" id="WP_014108290.1">
    <property type="nucleotide sequence ID" value="NC_016041.1"/>
</dbReference>
<feature type="short sequence motif" description="GXSXG" evidence="4">
    <location>
        <begin position="182"/>
        <end position="186"/>
    </location>
</feature>
<keyword evidence="3 4" id="KW-0443">Lipid metabolism</keyword>
<evidence type="ECO:0000313" key="6">
    <source>
        <dbReference type="EMBL" id="AEP29416.1"/>
    </source>
</evidence>
<name>G4QL26_GLANF</name>
<dbReference type="PANTHER" id="PTHR14226">
    <property type="entry name" value="NEUROPATHY TARGET ESTERASE/SWISS CHEESE D.MELANOGASTER"/>
    <property type="match status" value="1"/>
</dbReference>
<dbReference type="GO" id="GO:0016042">
    <property type="term" value="P:lipid catabolic process"/>
    <property type="evidence" value="ECO:0007669"/>
    <property type="project" value="UniProtKB-UniRule"/>
</dbReference>
<evidence type="ECO:0000256" key="3">
    <source>
        <dbReference type="ARBA" id="ARBA00023098"/>
    </source>
</evidence>
<evidence type="ECO:0000259" key="5">
    <source>
        <dbReference type="PROSITE" id="PS51635"/>
    </source>
</evidence>
<dbReference type="SUPFAM" id="SSF52151">
    <property type="entry name" value="FabD/lysophospholipase-like"/>
    <property type="match status" value="1"/>
</dbReference>
<accession>G4QL26</accession>
<evidence type="ECO:0000313" key="7">
    <source>
        <dbReference type="Proteomes" id="UP000009282"/>
    </source>
</evidence>
<dbReference type="CDD" id="cd07206">
    <property type="entry name" value="Pat_TGL3-4-5_SDP1"/>
    <property type="match status" value="1"/>
</dbReference>
<dbReference type="InterPro" id="IPR050301">
    <property type="entry name" value="NTE"/>
</dbReference>
<dbReference type="PANTHER" id="PTHR14226:SF10">
    <property type="entry name" value="TRIACYLGLYCEROL LIPASE 4-RELATED"/>
    <property type="match status" value="1"/>
</dbReference>
<keyword evidence="2 4" id="KW-0442">Lipid degradation</keyword>
<sequence length="508" mass="57567">MLSISANLTLYRLERKMRRAQSYADWKQAALEHDSVSGLESWKQKEASNSYDYLNIRSRVDTIKKLRKEKDDIGLLFALNEGIHGNQGGMGKPILYKLAKFGTKHLIEEYVNEIVDALEHISNLSETDDITREDKLDFFTRASLCFGHSALMLSGAGSLGYFHLGVIKALFEHQILPNVVSGSSAGSIFAAVLGTHTDEELDFFFSGDMLLEPLQLNIDSKPKRLVRERMDSTSLGLTLETVIPDITFQEAYEKTGRMISITIAPLEEHQTSRLMNAVTSPNVYVRSAVMASCAVPGVFPPVMLMAKNVYGERQPYLPNRLWIDGAVTDDLPAKRLARLYGVNHYIVSQANPLALAILKGEQYMPIPKSAKNIIRFSSHELLKSTEQFSRRYLRKVPDIGKVINMFYSVFAQDYKGDVNIVPNFTFVSPEKLLGHLTSDEIRELVAEGERSTWPELEHIRICSNIAKKLEQIMDHHSDHDIRRFYKVKHRKLVRSRSTKRSSKVNDDS</sequence>
<dbReference type="InterPro" id="IPR002641">
    <property type="entry name" value="PNPLA_dom"/>
</dbReference>
<dbReference type="Pfam" id="PF01734">
    <property type="entry name" value="Patatin"/>
    <property type="match status" value="1"/>
</dbReference>
<evidence type="ECO:0000256" key="4">
    <source>
        <dbReference type="PROSITE-ProRule" id="PRU01161"/>
    </source>
</evidence>
<dbReference type="STRING" id="1085623.GNIT_1292"/>
<evidence type="ECO:0000256" key="2">
    <source>
        <dbReference type="ARBA" id="ARBA00022963"/>
    </source>
</evidence>
<feature type="short sequence motif" description="GXGXXG" evidence="4">
    <location>
        <begin position="155"/>
        <end position="160"/>
    </location>
</feature>
<proteinExistence type="predicted"/>
<dbReference type="HOGENOM" id="CLU_009031_5_1_6"/>
<feature type="active site" description="Proton acceptor" evidence="4">
    <location>
        <position position="324"/>
    </location>
</feature>
<gene>
    <name evidence="6" type="ordered locus">GNIT_1292</name>
</gene>
<dbReference type="PROSITE" id="PS51635">
    <property type="entry name" value="PNPLA"/>
    <property type="match status" value="1"/>
</dbReference>
<dbReference type="Gene3D" id="3.40.1090.10">
    <property type="entry name" value="Cytosolic phospholipase A2 catalytic domain"/>
    <property type="match status" value="2"/>
</dbReference>
<organism evidence="6 7">
    <name type="scientific">Glaciecola nitratireducens (strain JCM 12485 / KCTC 12276 / FR1064)</name>
    <dbReference type="NCBI Taxonomy" id="1085623"/>
    <lineage>
        <taxon>Bacteria</taxon>
        <taxon>Pseudomonadati</taxon>
        <taxon>Pseudomonadota</taxon>
        <taxon>Gammaproteobacteria</taxon>
        <taxon>Alteromonadales</taxon>
        <taxon>Alteromonadaceae</taxon>
        <taxon>Brumicola</taxon>
    </lineage>
</organism>
<dbReference type="EMBL" id="CP003060">
    <property type="protein sequence ID" value="AEP29416.1"/>
    <property type="molecule type" value="Genomic_DNA"/>
</dbReference>
<dbReference type="Proteomes" id="UP000009282">
    <property type="component" value="Chromosome"/>
</dbReference>
<dbReference type="InterPro" id="IPR021771">
    <property type="entry name" value="Triacylglycerol_lipase_N"/>
</dbReference>